<proteinExistence type="predicted"/>
<reference evidence="1" key="1">
    <citation type="submission" date="2022-08" db="UniProtKB">
        <authorList>
            <consortium name="EnsemblMetazoa"/>
        </authorList>
    </citation>
    <scope>IDENTIFICATION</scope>
    <source>
        <strain evidence="1">05x7-T-G4-1.051#20</strain>
    </source>
</reference>
<evidence type="ECO:0000313" key="1">
    <source>
        <dbReference type="EnsemblMetazoa" id="G33375.1:cds"/>
    </source>
</evidence>
<protein>
    <submittedName>
        <fullName evidence="1">Uncharacterized protein</fullName>
    </submittedName>
</protein>
<dbReference type="Proteomes" id="UP000005408">
    <property type="component" value="Unassembled WGS sequence"/>
</dbReference>
<evidence type="ECO:0000313" key="2">
    <source>
        <dbReference type="Proteomes" id="UP000005408"/>
    </source>
</evidence>
<dbReference type="EnsemblMetazoa" id="G33375.1">
    <property type="protein sequence ID" value="G33375.1:cds"/>
    <property type="gene ID" value="G33375"/>
</dbReference>
<name>A0A8W8MIC0_MAGGI</name>
<keyword evidence="2" id="KW-1185">Reference proteome</keyword>
<dbReference type="AlphaFoldDB" id="A0A8W8MIC0"/>
<sequence length="102" mass="11847">MRRQGRAENEARASRLYLRILEFRGNNFRFCFKIPRDHRGQGRRDNLNGRLPVILKTQDKHAGQAGAGLNANRPTITNKMSRLNWNPQPQAVQLQHVLNDFL</sequence>
<organism evidence="1 2">
    <name type="scientific">Magallana gigas</name>
    <name type="common">Pacific oyster</name>
    <name type="synonym">Crassostrea gigas</name>
    <dbReference type="NCBI Taxonomy" id="29159"/>
    <lineage>
        <taxon>Eukaryota</taxon>
        <taxon>Metazoa</taxon>
        <taxon>Spiralia</taxon>
        <taxon>Lophotrochozoa</taxon>
        <taxon>Mollusca</taxon>
        <taxon>Bivalvia</taxon>
        <taxon>Autobranchia</taxon>
        <taxon>Pteriomorphia</taxon>
        <taxon>Ostreida</taxon>
        <taxon>Ostreoidea</taxon>
        <taxon>Ostreidae</taxon>
        <taxon>Magallana</taxon>
    </lineage>
</organism>
<accession>A0A8W8MIC0</accession>